<dbReference type="Pfam" id="PF00106">
    <property type="entry name" value="adh_short"/>
    <property type="match status" value="1"/>
</dbReference>
<sequence length="265" mass="28592">MSHTLFQVSSDWNHAGTSSGIGAGIAASLLKNGIIILGVPRDVERIKKLSDSLGTTASGGKLVGMKCDVTNEDDIKSVFSYAKDQFGGIDVCVNNAGLSHSSSLLTGDTKEWRNMLDVMILAPCIITREFMNQVKERGVDDAHIIFINSILGHVVPPQSPHFYCATKFAITAIAEGVRQELREMKSNCRCTSISPGVVKTEIFGRAFKAEDIQKAVEDVDKLISNGMPLLPDDIGNTVLFVLSAPPRMEVNEIIVTTTGKPLVSD</sequence>
<dbReference type="PRINTS" id="PR00081">
    <property type="entry name" value="GDHRDH"/>
</dbReference>
<evidence type="ECO:0000256" key="3">
    <source>
        <dbReference type="RuleBase" id="RU000363"/>
    </source>
</evidence>
<comment type="similarity">
    <text evidence="1 3">Belongs to the short-chain dehydrogenases/reductases (SDR) family.</text>
</comment>
<reference evidence="4" key="2">
    <citation type="submission" date="2024-06" db="UniProtKB">
        <authorList>
            <consortium name="EnsemblMetazoa"/>
        </authorList>
    </citation>
    <scope>IDENTIFICATION</scope>
</reference>
<evidence type="ECO:0000313" key="5">
    <source>
        <dbReference type="Proteomes" id="UP000007879"/>
    </source>
</evidence>
<dbReference type="Proteomes" id="UP000007879">
    <property type="component" value="Unassembled WGS sequence"/>
</dbReference>
<dbReference type="PANTHER" id="PTHR43115:SF4">
    <property type="entry name" value="DEHYDROGENASE_REDUCTASE SDR FAMILY MEMBER 11"/>
    <property type="match status" value="1"/>
</dbReference>
<dbReference type="GO" id="GO:0016616">
    <property type="term" value="F:oxidoreductase activity, acting on the CH-OH group of donors, NAD or NADP as acceptor"/>
    <property type="evidence" value="ECO:0007669"/>
    <property type="project" value="UniProtKB-ARBA"/>
</dbReference>
<reference evidence="5" key="1">
    <citation type="journal article" date="2010" name="Nature">
        <title>The Amphimedon queenslandica genome and the evolution of animal complexity.</title>
        <authorList>
            <person name="Srivastava M."/>
            <person name="Simakov O."/>
            <person name="Chapman J."/>
            <person name="Fahey B."/>
            <person name="Gauthier M.E."/>
            <person name="Mitros T."/>
            <person name="Richards G.S."/>
            <person name="Conaco C."/>
            <person name="Dacre M."/>
            <person name="Hellsten U."/>
            <person name="Larroux C."/>
            <person name="Putnam N.H."/>
            <person name="Stanke M."/>
            <person name="Adamska M."/>
            <person name="Darling A."/>
            <person name="Degnan S.M."/>
            <person name="Oakley T.H."/>
            <person name="Plachetzki D.C."/>
            <person name="Zhai Y."/>
            <person name="Adamski M."/>
            <person name="Calcino A."/>
            <person name="Cummins S.F."/>
            <person name="Goodstein D.M."/>
            <person name="Harris C."/>
            <person name="Jackson D.J."/>
            <person name="Leys S.P."/>
            <person name="Shu S."/>
            <person name="Woodcroft B.J."/>
            <person name="Vervoort M."/>
            <person name="Kosik K.S."/>
            <person name="Manning G."/>
            <person name="Degnan B.M."/>
            <person name="Rokhsar D.S."/>
        </authorList>
    </citation>
    <scope>NUCLEOTIDE SEQUENCE [LARGE SCALE GENOMIC DNA]</scope>
</reference>
<name>A0AAN0JH21_AMPQE</name>
<keyword evidence="5" id="KW-1185">Reference proteome</keyword>
<dbReference type="Gene3D" id="3.40.50.720">
    <property type="entry name" value="NAD(P)-binding Rossmann-like Domain"/>
    <property type="match status" value="1"/>
</dbReference>
<dbReference type="AlphaFoldDB" id="A0AAN0JH21"/>
<protein>
    <recommendedName>
        <fullName evidence="6">Dehydrogenase/reductase SDR family member 11</fullName>
    </recommendedName>
</protein>
<evidence type="ECO:0000256" key="2">
    <source>
        <dbReference type="ARBA" id="ARBA00023002"/>
    </source>
</evidence>
<dbReference type="InterPro" id="IPR002347">
    <property type="entry name" value="SDR_fam"/>
</dbReference>
<accession>A0AAN0JH21</accession>
<evidence type="ECO:0000313" key="4">
    <source>
        <dbReference type="EnsemblMetazoa" id="XP_019855958.1"/>
    </source>
</evidence>
<dbReference type="FunFam" id="3.40.50.720:FF:000047">
    <property type="entry name" value="NADP-dependent L-serine/L-allo-threonine dehydrogenase"/>
    <property type="match status" value="1"/>
</dbReference>
<dbReference type="SUPFAM" id="SSF51735">
    <property type="entry name" value="NAD(P)-binding Rossmann-fold domains"/>
    <property type="match status" value="1"/>
</dbReference>
<dbReference type="InterPro" id="IPR036291">
    <property type="entry name" value="NAD(P)-bd_dom_sf"/>
</dbReference>
<dbReference type="PANTHER" id="PTHR43115">
    <property type="entry name" value="DEHYDROGENASE/REDUCTASE SDR FAMILY MEMBER 11"/>
    <property type="match status" value="1"/>
</dbReference>
<dbReference type="GeneID" id="100640506"/>
<organism evidence="4 5">
    <name type="scientific">Amphimedon queenslandica</name>
    <name type="common">Sponge</name>
    <dbReference type="NCBI Taxonomy" id="400682"/>
    <lineage>
        <taxon>Eukaryota</taxon>
        <taxon>Metazoa</taxon>
        <taxon>Porifera</taxon>
        <taxon>Demospongiae</taxon>
        <taxon>Heteroscleromorpha</taxon>
        <taxon>Haplosclerida</taxon>
        <taxon>Niphatidae</taxon>
        <taxon>Amphimedon</taxon>
    </lineage>
</organism>
<evidence type="ECO:0008006" key="6">
    <source>
        <dbReference type="Google" id="ProtNLM"/>
    </source>
</evidence>
<dbReference type="RefSeq" id="XP_019855958.1">
    <property type="nucleotide sequence ID" value="XM_020000399.1"/>
</dbReference>
<evidence type="ECO:0000256" key="1">
    <source>
        <dbReference type="ARBA" id="ARBA00006484"/>
    </source>
</evidence>
<keyword evidence="2" id="KW-0560">Oxidoreductase</keyword>
<dbReference type="PRINTS" id="PR00080">
    <property type="entry name" value="SDRFAMILY"/>
</dbReference>
<dbReference type="EnsemblMetazoa" id="XM_020000399.1">
    <property type="protein sequence ID" value="XP_019855958.1"/>
    <property type="gene ID" value="LOC100640506"/>
</dbReference>
<proteinExistence type="inferred from homology"/>